<dbReference type="GO" id="GO:0005634">
    <property type="term" value="C:nucleus"/>
    <property type="evidence" value="ECO:0007669"/>
    <property type="project" value="TreeGrafter"/>
</dbReference>
<evidence type="ECO:0000313" key="3">
    <source>
        <dbReference type="Proteomes" id="UP000008141"/>
    </source>
</evidence>
<dbReference type="InterPro" id="IPR013766">
    <property type="entry name" value="Thioredoxin_domain"/>
</dbReference>
<evidence type="ECO:0000259" key="1">
    <source>
        <dbReference type="PROSITE" id="PS51352"/>
    </source>
</evidence>
<dbReference type="OrthoDB" id="409136at2759"/>
<dbReference type="PANTHER" id="PTHR46472">
    <property type="entry name" value="NUCLEOREDOXIN"/>
    <property type="match status" value="1"/>
</dbReference>
<protein>
    <recommendedName>
        <fullName evidence="1">Thioredoxin domain-containing protein</fullName>
    </recommendedName>
</protein>
<dbReference type="GO" id="GO:0031397">
    <property type="term" value="P:negative regulation of protein ubiquitination"/>
    <property type="evidence" value="ECO:0007669"/>
    <property type="project" value="TreeGrafter"/>
</dbReference>
<dbReference type="PANTHER" id="PTHR46472:SF1">
    <property type="entry name" value="NUCLEOREDOXIN"/>
    <property type="match status" value="1"/>
</dbReference>
<dbReference type="KEGG" id="cvr:CHLNCDRAFT_18853"/>
<dbReference type="GO" id="GO:0004791">
    <property type="term" value="F:thioredoxin-disulfide reductase (NADPH) activity"/>
    <property type="evidence" value="ECO:0007669"/>
    <property type="project" value="TreeGrafter"/>
</dbReference>
<dbReference type="Gene3D" id="3.40.30.10">
    <property type="entry name" value="Glutaredoxin"/>
    <property type="match status" value="1"/>
</dbReference>
<proteinExistence type="predicted"/>
<dbReference type="EMBL" id="GL433836">
    <property type="protein sequence ID" value="EFN59538.1"/>
    <property type="molecule type" value="Genomic_DNA"/>
</dbReference>
<reference evidence="2 3" key="1">
    <citation type="journal article" date="2010" name="Plant Cell">
        <title>The Chlorella variabilis NC64A genome reveals adaptation to photosymbiosis, coevolution with viruses, and cryptic sex.</title>
        <authorList>
            <person name="Blanc G."/>
            <person name="Duncan G."/>
            <person name="Agarkova I."/>
            <person name="Borodovsky M."/>
            <person name="Gurnon J."/>
            <person name="Kuo A."/>
            <person name="Lindquist E."/>
            <person name="Lucas S."/>
            <person name="Pangilinan J."/>
            <person name="Polle J."/>
            <person name="Salamov A."/>
            <person name="Terry A."/>
            <person name="Yamada T."/>
            <person name="Dunigan D.D."/>
            <person name="Grigoriev I.V."/>
            <person name="Claverie J.M."/>
            <person name="Van Etten J.L."/>
        </authorList>
    </citation>
    <scope>NUCLEOTIDE SEQUENCE [LARGE SCALE GENOMIC DNA]</scope>
    <source>
        <strain evidence="2 3">NC64A</strain>
    </source>
</reference>
<gene>
    <name evidence="2" type="ORF">CHLNCDRAFT_18853</name>
</gene>
<dbReference type="SUPFAM" id="SSF52833">
    <property type="entry name" value="Thioredoxin-like"/>
    <property type="match status" value="1"/>
</dbReference>
<feature type="non-terminal residue" evidence="2">
    <location>
        <position position="1"/>
    </location>
</feature>
<dbReference type="PROSITE" id="PS51352">
    <property type="entry name" value="THIOREDOXIN_2"/>
    <property type="match status" value="1"/>
</dbReference>
<evidence type="ECO:0000313" key="2">
    <source>
        <dbReference type="EMBL" id="EFN59538.1"/>
    </source>
</evidence>
<dbReference type="GO" id="GO:0030178">
    <property type="term" value="P:negative regulation of Wnt signaling pathway"/>
    <property type="evidence" value="ECO:0007669"/>
    <property type="project" value="TreeGrafter"/>
</dbReference>
<dbReference type="InterPro" id="IPR012336">
    <property type="entry name" value="Thioredoxin-like_fold"/>
</dbReference>
<dbReference type="InterPro" id="IPR036249">
    <property type="entry name" value="Thioredoxin-like_sf"/>
</dbReference>
<sequence length="159" mass="17347">VRGSEALNGKAVGLYFSAHWCPPCRAFTPVLAEVYRTLKHKRDDFEVVFVSGDRDAAQAEEYFARMPWLAIPFEEHTVRQQLSSKFSVMGIPRLVIVAPDGEASFASFVLPGIQGIALICAFLGVQVIANDARSAVMSDRRGEQFPWKGASSGSQGLIG</sequence>
<feature type="domain" description="Thioredoxin" evidence="1">
    <location>
        <begin position="1"/>
        <end position="118"/>
    </location>
</feature>
<dbReference type="AlphaFoldDB" id="E1Z3T7"/>
<dbReference type="GeneID" id="17358578"/>
<dbReference type="eggNOG" id="KOG2501">
    <property type="taxonomic scope" value="Eukaryota"/>
</dbReference>
<dbReference type="STRING" id="554065.E1Z3T7"/>
<dbReference type="Pfam" id="PF13905">
    <property type="entry name" value="Thioredoxin_8"/>
    <property type="match status" value="1"/>
</dbReference>
<keyword evidence="3" id="KW-1185">Reference proteome</keyword>
<organism evidence="3">
    <name type="scientific">Chlorella variabilis</name>
    <name type="common">Green alga</name>
    <dbReference type="NCBI Taxonomy" id="554065"/>
    <lineage>
        <taxon>Eukaryota</taxon>
        <taxon>Viridiplantae</taxon>
        <taxon>Chlorophyta</taxon>
        <taxon>core chlorophytes</taxon>
        <taxon>Trebouxiophyceae</taxon>
        <taxon>Chlorellales</taxon>
        <taxon>Chlorellaceae</taxon>
        <taxon>Chlorella clade</taxon>
        <taxon>Chlorella</taxon>
    </lineage>
</organism>
<accession>E1Z3T7</accession>
<name>E1Z3T7_CHLVA</name>
<dbReference type="RefSeq" id="XP_005851640.1">
    <property type="nucleotide sequence ID" value="XM_005851578.1"/>
</dbReference>
<dbReference type="Proteomes" id="UP000008141">
    <property type="component" value="Unassembled WGS sequence"/>
</dbReference>
<dbReference type="InParanoid" id="E1Z3T7"/>
<dbReference type="OMA" id="AGWCSPC"/>